<comment type="subcellular location">
    <subcellularLocation>
        <location evidence="1">Nucleus</location>
    </subcellularLocation>
</comment>
<evidence type="ECO:0000259" key="8">
    <source>
        <dbReference type="PROSITE" id="PS50162"/>
    </source>
</evidence>
<keyword evidence="3" id="KW-0227">DNA damage</keyword>
<dbReference type="InterPro" id="IPR047348">
    <property type="entry name" value="XRCC3-like_C"/>
</dbReference>
<evidence type="ECO:0000313" key="9">
    <source>
        <dbReference type="EMBL" id="SPQ27568.1"/>
    </source>
</evidence>
<keyword evidence="6" id="KW-0539">Nucleus</keyword>
<gene>
    <name evidence="9" type="ORF">TT172_LOCUS9987</name>
</gene>
<feature type="compositionally biased region" description="Low complexity" evidence="7">
    <location>
        <begin position="331"/>
        <end position="345"/>
    </location>
</feature>
<keyword evidence="2" id="KW-0547">Nucleotide-binding</keyword>
<dbReference type="Pfam" id="PF08423">
    <property type="entry name" value="Rad51"/>
    <property type="match status" value="1"/>
</dbReference>
<feature type="region of interest" description="Disordered" evidence="7">
    <location>
        <begin position="70"/>
        <end position="127"/>
    </location>
</feature>
<feature type="compositionally biased region" description="Pro residues" evidence="7">
    <location>
        <begin position="397"/>
        <end position="407"/>
    </location>
</feature>
<evidence type="ECO:0000256" key="1">
    <source>
        <dbReference type="ARBA" id="ARBA00004123"/>
    </source>
</evidence>
<dbReference type="GO" id="GO:0061982">
    <property type="term" value="P:meiosis I cell cycle process"/>
    <property type="evidence" value="ECO:0007669"/>
    <property type="project" value="UniProtKB-ARBA"/>
</dbReference>
<organism evidence="9 10">
    <name type="scientific">Thermothielavioides terrestris</name>
    <dbReference type="NCBI Taxonomy" id="2587410"/>
    <lineage>
        <taxon>Eukaryota</taxon>
        <taxon>Fungi</taxon>
        <taxon>Dikarya</taxon>
        <taxon>Ascomycota</taxon>
        <taxon>Pezizomycotina</taxon>
        <taxon>Sordariomycetes</taxon>
        <taxon>Sordariomycetidae</taxon>
        <taxon>Sordariales</taxon>
        <taxon>Chaetomiaceae</taxon>
        <taxon>Thermothielavioides</taxon>
    </lineage>
</organism>
<dbReference type="GO" id="GO:0140664">
    <property type="term" value="F:ATP-dependent DNA damage sensor activity"/>
    <property type="evidence" value="ECO:0007669"/>
    <property type="project" value="InterPro"/>
</dbReference>
<dbReference type="CDD" id="cd19491">
    <property type="entry name" value="XRCC3"/>
    <property type="match status" value="1"/>
</dbReference>
<dbReference type="AlphaFoldDB" id="A0A3S4CCR6"/>
<feature type="compositionally biased region" description="Low complexity" evidence="7">
    <location>
        <begin position="112"/>
        <end position="127"/>
    </location>
</feature>
<dbReference type="GO" id="GO:0003690">
    <property type="term" value="F:double-stranded DNA binding"/>
    <property type="evidence" value="ECO:0007669"/>
    <property type="project" value="TreeGrafter"/>
</dbReference>
<feature type="compositionally biased region" description="Basic and acidic residues" evidence="7">
    <location>
        <begin position="98"/>
        <end position="111"/>
    </location>
</feature>
<name>A0A3S4CCR6_9PEZI</name>
<dbReference type="PANTHER" id="PTHR22942">
    <property type="entry name" value="RECA/RAD51/RADA DNA STRAND-PAIRING FAMILY MEMBER"/>
    <property type="match status" value="1"/>
</dbReference>
<evidence type="ECO:0000256" key="5">
    <source>
        <dbReference type="ARBA" id="ARBA00023204"/>
    </source>
</evidence>
<feature type="compositionally biased region" description="Low complexity" evidence="7">
    <location>
        <begin position="380"/>
        <end position="396"/>
    </location>
</feature>
<evidence type="ECO:0000256" key="7">
    <source>
        <dbReference type="SAM" id="MobiDB-lite"/>
    </source>
</evidence>
<dbReference type="InterPro" id="IPR020588">
    <property type="entry name" value="RecA_ATP-bd"/>
</dbReference>
<keyword evidence="5" id="KW-0234">DNA repair</keyword>
<evidence type="ECO:0000313" key="10">
    <source>
        <dbReference type="Proteomes" id="UP000289323"/>
    </source>
</evidence>
<evidence type="ECO:0000256" key="2">
    <source>
        <dbReference type="ARBA" id="ARBA00022741"/>
    </source>
</evidence>
<feature type="compositionally biased region" description="Polar residues" evidence="7">
    <location>
        <begin position="77"/>
        <end position="88"/>
    </location>
</feature>
<dbReference type="Proteomes" id="UP000289323">
    <property type="component" value="Unassembled WGS sequence"/>
</dbReference>
<keyword evidence="4" id="KW-0067">ATP-binding</keyword>
<evidence type="ECO:0000256" key="4">
    <source>
        <dbReference type="ARBA" id="ARBA00022840"/>
    </source>
</evidence>
<dbReference type="Gene3D" id="3.40.50.300">
    <property type="entry name" value="P-loop containing nucleotide triphosphate hydrolases"/>
    <property type="match status" value="1"/>
</dbReference>
<dbReference type="InterPro" id="IPR013632">
    <property type="entry name" value="Rad51_C"/>
</dbReference>
<dbReference type="GO" id="GO:0003697">
    <property type="term" value="F:single-stranded DNA binding"/>
    <property type="evidence" value="ECO:0007669"/>
    <property type="project" value="TreeGrafter"/>
</dbReference>
<feature type="domain" description="RecA family profile 1" evidence="8">
    <location>
        <begin position="140"/>
        <end position="321"/>
    </location>
</feature>
<feature type="compositionally biased region" description="Pro residues" evidence="7">
    <location>
        <begin position="417"/>
        <end position="426"/>
    </location>
</feature>
<dbReference type="GO" id="GO:0005634">
    <property type="term" value="C:nucleus"/>
    <property type="evidence" value="ECO:0007669"/>
    <property type="project" value="UniProtKB-SubCell"/>
</dbReference>
<sequence>MTDLLSVLPHFPVGQFARLIPALEKHGISTSDLLTLEAADIGKRTHLPLLDVRRLSGAVLDALHADLGVATPAPGARSQQQRAKSASESEAGPESDDPAGHGDRAAPEHAEAPGAASAGSTSSTSSTSALKNTAASLAAQWQTISTLDPELDRALGGGIPAGYVTEITGESGAGKTQFLLTLLLSVQLPPPHGLGRPALYISTEAPLSTRRLAQMLSANPLFQRLPAAARPSLDNIISTATPDLESQDHILTFQVPVEVERRGIGLVVIDSVAANYRAEFERSAQHGSNMGARTAELVKLGMHLRGLAQRHNLAVVVSNQVADRFSSNDATTTTTTANLRTPSSSLHHHHHRYLRPPLPPQRATQESPLATRSRLTNPGPQQQLPSSSLPAPSSPQEDPPPPPPPALLVPHQTTTPLRPPPTPPTQPSSSTTNNAGSQAGATTPPSLPRPLPTPSGCHQR</sequence>
<evidence type="ECO:0000256" key="6">
    <source>
        <dbReference type="ARBA" id="ARBA00023242"/>
    </source>
</evidence>
<dbReference type="PROSITE" id="PS50162">
    <property type="entry name" value="RECA_2"/>
    <property type="match status" value="1"/>
</dbReference>
<feature type="region of interest" description="Disordered" evidence="7">
    <location>
        <begin position="328"/>
        <end position="460"/>
    </location>
</feature>
<protein>
    <submittedName>
        <fullName evidence="9">9a5af240-87a0-446f-9d5e-da31b4d12c8f</fullName>
    </submittedName>
</protein>
<dbReference type="EMBL" id="OUUZ01000019">
    <property type="protein sequence ID" value="SPQ27568.1"/>
    <property type="molecule type" value="Genomic_DNA"/>
</dbReference>
<dbReference type="GO" id="GO:0005524">
    <property type="term" value="F:ATP binding"/>
    <property type="evidence" value="ECO:0007669"/>
    <property type="project" value="UniProtKB-KW"/>
</dbReference>
<dbReference type="PANTHER" id="PTHR22942:SF66">
    <property type="entry name" value="RE19845P"/>
    <property type="match status" value="1"/>
</dbReference>
<dbReference type="InterPro" id="IPR027417">
    <property type="entry name" value="P-loop_NTPase"/>
</dbReference>
<evidence type="ECO:0000256" key="3">
    <source>
        <dbReference type="ARBA" id="ARBA00022763"/>
    </source>
</evidence>
<dbReference type="GO" id="GO:0006312">
    <property type="term" value="P:mitotic recombination"/>
    <property type="evidence" value="ECO:0007669"/>
    <property type="project" value="TreeGrafter"/>
</dbReference>
<proteinExistence type="predicted"/>
<feature type="compositionally biased region" description="Polar residues" evidence="7">
    <location>
        <begin position="362"/>
        <end position="379"/>
    </location>
</feature>
<dbReference type="GO" id="GO:0042148">
    <property type="term" value="P:DNA strand invasion"/>
    <property type="evidence" value="ECO:0007669"/>
    <property type="project" value="TreeGrafter"/>
</dbReference>
<dbReference type="GO" id="GO:0000150">
    <property type="term" value="F:DNA strand exchange activity"/>
    <property type="evidence" value="ECO:0007669"/>
    <property type="project" value="TreeGrafter"/>
</dbReference>
<dbReference type="GO" id="GO:0000730">
    <property type="term" value="P:DNA recombinase assembly"/>
    <property type="evidence" value="ECO:0007669"/>
    <property type="project" value="TreeGrafter"/>
</dbReference>
<accession>A0A3S4CCR6</accession>
<reference evidence="9 10" key="1">
    <citation type="submission" date="2018-04" db="EMBL/GenBank/DDBJ databases">
        <authorList>
            <person name="Huttner S."/>
            <person name="Dainat J."/>
        </authorList>
    </citation>
    <scope>NUCLEOTIDE SEQUENCE [LARGE SCALE GENOMIC DNA]</scope>
</reference>
<dbReference type="SUPFAM" id="SSF52540">
    <property type="entry name" value="P-loop containing nucleoside triphosphate hydrolases"/>
    <property type="match status" value="1"/>
</dbReference>